<dbReference type="Proteomes" id="UP000001194">
    <property type="component" value="Unassembled WGS sequence"/>
</dbReference>
<dbReference type="OrthoDB" id="2527272at2759"/>
<evidence type="ECO:0000313" key="4">
    <source>
        <dbReference type="Proteomes" id="UP000001194"/>
    </source>
</evidence>
<proteinExistence type="predicted"/>
<evidence type="ECO:0000259" key="2">
    <source>
        <dbReference type="Pfam" id="PF18721"/>
    </source>
</evidence>
<dbReference type="GeneID" id="6071552"/>
<dbReference type="Pfam" id="PF18721">
    <property type="entry name" value="CxC6"/>
    <property type="match status" value="1"/>
</dbReference>
<evidence type="ECO:0000256" key="1">
    <source>
        <dbReference type="SAM" id="MobiDB-lite"/>
    </source>
</evidence>
<dbReference type="KEGG" id="lbc:LACBIDRAFT_322419"/>
<dbReference type="InParanoid" id="B0CW81"/>
<organism evidence="4">
    <name type="scientific">Laccaria bicolor (strain S238N-H82 / ATCC MYA-4686)</name>
    <name type="common">Bicoloured deceiver</name>
    <name type="synonym">Laccaria laccata var. bicolor</name>
    <dbReference type="NCBI Taxonomy" id="486041"/>
    <lineage>
        <taxon>Eukaryota</taxon>
        <taxon>Fungi</taxon>
        <taxon>Dikarya</taxon>
        <taxon>Basidiomycota</taxon>
        <taxon>Agaricomycotina</taxon>
        <taxon>Agaricomycetes</taxon>
        <taxon>Agaricomycetidae</taxon>
        <taxon>Agaricales</taxon>
        <taxon>Agaricineae</taxon>
        <taxon>Hydnangiaceae</taxon>
        <taxon>Laccaria</taxon>
    </lineage>
</organism>
<feature type="region of interest" description="Disordered" evidence="1">
    <location>
        <begin position="20"/>
        <end position="45"/>
    </location>
</feature>
<dbReference type="InterPro" id="IPR040898">
    <property type="entry name" value="CxC6"/>
</dbReference>
<accession>B0CW81</accession>
<evidence type="ECO:0000313" key="3">
    <source>
        <dbReference type="EMBL" id="EDR13461.1"/>
    </source>
</evidence>
<dbReference type="HOGENOM" id="CLU_706087_0_0_1"/>
<name>B0CW81_LACBS</name>
<keyword evidence="4" id="KW-1185">Reference proteome</keyword>
<gene>
    <name evidence="3" type="ORF">LACBIDRAFT_322419</name>
</gene>
<dbReference type="AlphaFoldDB" id="B0CW81"/>
<protein>
    <submittedName>
        <fullName evidence="3">Predicted protein</fullName>
    </submittedName>
</protein>
<reference evidence="3 4" key="1">
    <citation type="journal article" date="2008" name="Nature">
        <title>The genome of Laccaria bicolor provides insights into mycorrhizal symbiosis.</title>
        <authorList>
            <person name="Martin F."/>
            <person name="Aerts A."/>
            <person name="Ahren D."/>
            <person name="Brun A."/>
            <person name="Danchin E.G.J."/>
            <person name="Duchaussoy F."/>
            <person name="Gibon J."/>
            <person name="Kohler A."/>
            <person name="Lindquist E."/>
            <person name="Pereda V."/>
            <person name="Salamov A."/>
            <person name="Shapiro H.J."/>
            <person name="Wuyts J."/>
            <person name="Blaudez D."/>
            <person name="Buee M."/>
            <person name="Brokstein P."/>
            <person name="Canbaeck B."/>
            <person name="Cohen D."/>
            <person name="Courty P.E."/>
            <person name="Coutinho P.M."/>
            <person name="Delaruelle C."/>
            <person name="Detter J.C."/>
            <person name="Deveau A."/>
            <person name="DiFazio S."/>
            <person name="Duplessis S."/>
            <person name="Fraissinet-Tachet L."/>
            <person name="Lucic E."/>
            <person name="Frey-Klett P."/>
            <person name="Fourrey C."/>
            <person name="Feussner I."/>
            <person name="Gay G."/>
            <person name="Grimwood J."/>
            <person name="Hoegger P.J."/>
            <person name="Jain P."/>
            <person name="Kilaru S."/>
            <person name="Labbe J."/>
            <person name="Lin Y.C."/>
            <person name="Legue V."/>
            <person name="Le Tacon F."/>
            <person name="Marmeisse R."/>
            <person name="Melayah D."/>
            <person name="Montanini B."/>
            <person name="Muratet M."/>
            <person name="Nehls U."/>
            <person name="Niculita-Hirzel H."/>
            <person name="Oudot-Le Secq M.P."/>
            <person name="Peter M."/>
            <person name="Quesneville H."/>
            <person name="Rajashekar B."/>
            <person name="Reich M."/>
            <person name="Rouhier N."/>
            <person name="Schmutz J."/>
            <person name="Yin T."/>
            <person name="Chalot M."/>
            <person name="Henrissat B."/>
            <person name="Kuees U."/>
            <person name="Lucas S."/>
            <person name="Van de Peer Y."/>
            <person name="Podila G.K."/>
            <person name="Polle A."/>
            <person name="Pukkila P.J."/>
            <person name="Richardson P.M."/>
            <person name="Rouze P."/>
            <person name="Sanders I.R."/>
            <person name="Stajich J.E."/>
            <person name="Tunlid A."/>
            <person name="Tuskan G."/>
            <person name="Grigoriev I.V."/>
        </authorList>
    </citation>
    <scope>NUCLEOTIDE SEQUENCE [LARGE SCALE GENOMIC DNA]</scope>
    <source>
        <strain evidence="4">S238N-H82 / ATCC MYA-4686</strain>
    </source>
</reference>
<sequence length="391" mass="42100">MQFSIIQQLLLGVDATDDDIPALEGAPEGMDIDAPQVPSDDEMDTDDIPNIRVVVLDGIVMGPQHCAYDNCTNDLSNARGGSLTNQSGVNMQSTANITIKLGSAGCYNALVRVILGNQIAEDQIPNNMMLQMQNHEKPPITSVQVCEQLNAWLGGYQSILKRMTPGNFNWFLHTMLFYHTNCFVGAGSLSLVLGCRSWAPGRPLRRSGGSTSLGGSSSFVGVRSRSSALVFVGGQKQRRRRSSSGCHVADCDVAPGLSSKEGLGGVDVFAYLNEAERRWTCRSSSFPSILCAARVTGIAMSLSVVVGFVVARWLCIVDDGGGFSAAYIDDIKSSIPLALIPWIPYGIPGGFHGFQMESIWNNPGKCLAFSLAKFVMSDFFDYNDILDCVGT</sequence>
<dbReference type="RefSeq" id="XP_001875959.1">
    <property type="nucleotide sequence ID" value="XM_001875924.1"/>
</dbReference>
<feature type="domain" description="CxC6 like cysteine cluster associated with KDZ" evidence="2">
    <location>
        <begin position="55"/>
        <end position="80"/>
    </location>
</feature>
<dbReference type="EMBL" id="DS547093">
    <property type="protein sequence ID" value="EDR13461.1"/>
    <property type="molecule type" value="Genomic_DNA"/>
</dbReference>